<name>A0A8S1K578_PARPR</name>
<protein>
    <submittedName>
        <fullName evidence="3">Uncharacterized protein</fullName>
    </submittedName>
</protein>
<dbReference type="EMBL" id="CAJJDM010000011">
    <property type="protein sequence ID" value="CAD8049851.1"/>
    <property type="molecule type" value="Genomic_DNA"/>
</dbReference>
<accession>A0A8S1K578</accession>
<dbReference type="Pfam" id="PF12400">
    <property type="entry name" value="STIMATE"/>
    <property type="match status" value="1"/>
</dbReference>
<organism evidence="3 4">
    <name type="scientific">Paramecium primaurelia</name>
    <dbReference type="NCBI Taxonomy" id="5886"/>
    <lineage>
        <taxon>Eukaryota</taxon>
        <taxon>Sar</taxon>
        <taxon>Alveolata</taxon>
        <taxon>Ciliophora</taxon>
        <taxon>Intramacronucleata</taxon>
        <taxon>Oligohymenophorea</taxon>
        <taxon>Peniculida</taxon>
        <taxon>Parameciidae</taxon>
        <taxon>Paramecium</taxon>
    </lineage>
</organism>
<comment type="caution">
    <text evidence="3">The sequence shown here is derived from an EMBL/GenBank/DDBJ whole genome shotgun (WGS) entry which is preliminary data.</text>
</comment>
<dbReference type="Proteomes" id="UP000688137">
    <property type="component" value="Unassembled WGS sequence"/>
</dbReference>
<reference evidence="3" key="1">
    <citation type="submission" date="2021-01" db="EMBL/GenBank/DDBJ databases">
        <authorList>
            <consortium name="Genoscope - CEA"/>
            <person name="William W."/>
        </authorList>
    </citation>
    <scope>NUCLEOTIDE SEQUENCE</scope>
</reference>
<dbReference type="InterPro" id="IPR022127">
    <property type="entry name" value="STIMATE/YPL162C"/>
</dbReference>
<keyword evidence="4" id="KW-1185">Reference proteome</keyword>
<evidence type="ECO:0000313" key="4">
    <source>
        <dbReference type="Proteomes" id="UP000688137"/>
    </source>
</evidence>
<dbReference type="PANTHER" id="PTHR31735:SF1">
    <property type="entry name" value="VACUOLAR MEMBRANE PROTEIN YPL162C"/>
    <property type="match status" value="1"/>
</dbReference>
<keyword evidence="1" id="KW-1133">Transmembrane helix</keyword>
<dbReference type="AlphaFoldDB" id="A0A8S1K578"/>
<evidence type="ECO:0000256" key="2">
    <source>
        <dbReference type="SAM" id="SignalP"/>
    </source>
</evidence>
<evidence type="ECO:0000256" key="1">
    <source>
        <dbReference type="SAM" id="Phobius"/>
    </source>
</evidence>
<dbReference type="GO" id="GO:0016020">
    <property type="term" value="C:membrane"/>
    <property type="evidence" value="ECO:0007669"/>
    <property type="project" value="TreeGrafter"/>
</dbReference>
<evidence type="ECO:0000313" key="3">
    <source>
        <dbReference type="EMBL" id="CAD8049851.1"/>
    </source>
</evidence>
<sequence>MMDSSKQLLSALLTHVLNVILAMELSSETDKNACIWYFITFMLDSTMGILLIFLLMKSLNMIFTYFDMRVYTNINYSEITKWQLFQNLRKCKNRWVNICMSIICMEFCCNCFQIFIIWISRTSC</sequence>
<feature type="chain" id="PRO_5035751970" evidence="2">
    <location>
        <begin position="23"/>
        <end position="124"/>
    </location>
</feature>
<keyword evidence="1" id="KW-0472">Membrane</keyword>
<keyword evidence="2" id="KW-0732">Signal</keyword>
<feature type="signal peptide" evidence="2">
    <location>
        <begin position="1"/>
        <end position="22"/>
    </location>
</feature>
<proteinExistence type="predicted"/>
<keyword evidence="1" id="KW-0812">Transmembrane</keyword>
<dbReference type="PANTHER" id="PTHR31735">
    <property type="entry name" value="VACUOLAR MEMBRANE PROTEIN YPL162C"/>
    <property type="match status" value="1"/>
</dbReference>
<feature type="transmembrane region" description="Helical" evidence="1">
    <location>
        <begin position="38"/>
        <end position="56"/>
    </location>
</feature>
<gene>
    <name evidence="3" type="ORF">PPRIM_AZ9-3.1.T0140196</name>
</gene>
<feature type="transmembrane region" description="Helical" evidence="1">
    <location>
        <begin position="95"/>
        <end position="119"/>
    </location>
</feature>